<evidence type="ECO:0000259" key="2">
    <source>
        <dbReference type="PROSITE" id="PS50076"/>
    </source>
</evidence>
<dbReference type="Pfam" id="PF05099">
    <property type="entry name" value="TerB"/>
    <property type="match status" value="1"/>
</dbReference>
<comment type="caution">
    <text evidence="3">The sequence shown here is derived from an EMBL/GenBank/DDBJ whole genome shotgun (WGS) entry which is preliminary data.</text>
</comment>
<dbReference type="PRINTS" id="PR00625">
    <property type="entry name" value="JDOMAIN"/>
</dbReference>
<sequence length="243" mass="27168">MGNFAKWIGGGLGWAFGGPIGAIIGFALGSLFGESTEAGRAQTHTRRTTERDFKASLLVMIACVMKVDGRVQKAELDVVKRFLVANFGEEGALEALQILKKLLDQSINEVEVAQQINMYMNYSAKLQLVRLLFDVAYADGAVNVPELSIIRRISGIFGISNVEFESLKAPYVKHVDENWAYKALEIETSASNEDIKKAYRRMAMKYHPDKVANLGDDIKKSATEKFRAVNEAYEYLKKQRNFT</sequence>
<keyword evidence="1" id="KW-0812">Transmembrane</keyword>
<keyword evidence="1" id="KW-0472">Membrane</keyword>
<dbReference type="EMBL" id="VSSQ01000187">
    <property type="protein sequence ID" value="MPL84263.1"/>
    <property type="molecule type" value="Genomic_DNA"/>
</dbReference>
<dbReference type="Pfam" id="PF00226">
    <property type="entry name" value="DnaJ"/>
    <property type="match status" value="1"/>
</dbReference>
<feature type="transmembrane region" description="Helical" evidence="1">
    <location>
        <begin position="12"/>
        <end position="32"/>
    </location>
</feature>
<dbReference type="InterPro" id="IPR029024">
    <property type="entry name" value="TerB-like"/>
</dbReference>
<accession>A0A644V031</accession>
<evidence type="ECO:0000313" key="3">
    <source>
        <dbReference type="EMBL" id="MPL84263.1"/>
    </source>
</evidence>
<keyword evidence="1" id="KW-1133">Transmembrane helix</keyword>
<dbReference type="PANTHER" id="PTHR24074">
    <property type="entry name" value="CO-CHAPERONE PROTEIN DJLA"/>
    <property type="match status" value="1"/>
</dbReference>
<dbReference type="InterPro" id="IPR036869">
    <property type="entry name" value="J_dom_sf"/>
</dbReference>
<dbReference type="SUPFAM" id="SSF46565">
    <property type="entry name" value="Chaperone J-domain"/>
    <property type="match status" value="1"/>
</dbReference>
<dbReference type="SUPFAM" id="SSF158682">
    <property type="entry name" value="TerB-like"/>
    <property type="match status" value="1"/>
</dbReference>
<feature type="domain" description="J" evidence="2">
    <location>
        <begin position="179"/>
        <end position="241"/>
    </location>
</feature>
<evidence type="ECO:0000256" key="1">
    <source>
        <dbReference type="SAM" id="Phobius"/>
    </source>
</evidence>
<protein>
    <submittedName>
        <fullName evidence="3">DnaJ-like protein DjlA</fullName>
    </submittedName>
</protein>
<dbReference type="CDD" id="cd06257">
    <property type="entry name" value="DnaJ"/>
    <property type="match status" value="1"/>
</dbReference>
<gene>
    <name evidence="3" type="primary">djlA_6</name>
    <name evidence="3" type="ORF">SDC9_30227</name>
</gene>
<dbReference type="InterPro" id="IPR001623">
    <property type="entry name" value="DnaJ_domain"/>
</dbReference>
<organism evidence="3">
    <name type="scientific">bioreactor metagenome</name>
    <dbReference type="NCBI Taxonomy" id="1076179"/>
    <lineage>
        <taxon>unclassified sequences</taxon>
        <taxon>metagenomes</taxon>
        <taxon>ecological metagenomes</taxon>
    </lineage>
</organism>
<dbReference type="InterPro" id="IPR050817">
    <property type="entry name" value="DjlA_DnaK_co-chaperone"/>
</dbReference>
<dbReference type="Gene3D" id="1.10.287.110">
    <property type="entry name" value="DnaJ domain"/>
    <property type="match status" value="1"/>
</dbReference>
<name>A0A644V031_9ZZZZ</name>
<reference evidence="3" key="1">
    <citation type="submission" date="2019-08" db="EMBL/GenBank/DDBJ databases">
        <authorList>
            <person name="Kucharzyk K."/>
            <person name="Murdoch R.W."/>
            <person name="Higgins S."/>
            <person name="Loffler F."/>
        </authorList>
    </citation>
    <scope>NUCLEOTIDE SEQUENCE</scope>
</reference>
<dbReference type="PROSITE" id="PS50076">
    <property type="entry name" value="DNAJ_2"/>
    <property type="match status" value="1"/>
</dbReference>
<dbReference type="Gene3D" id="1.10.3680.10">
    <property type="entry name" value="TerB-like"/>
    <property type="match status" value="1"/>
</dbReference>
<dbReference type="InterPro" id="IPR007791">
    <property type="entry name" value="DjlA_N"/>
</dbReference>
<proteinExistence type="predicted"/>
<dbReference type="AlphaFoldDB" id="A0A644V031"/>
<dbReference type="SMART" id="SM00271">
    <property type="entry name" value="DnaJ"/>
    <property type="match status" value="1"/>
</dbReference>